<dbReference type="Proteomes" id="UP001309876">
    <property type="component" value="Unassembled WGS sequence"/>
</dbReference>
<dbReference type="AlphaFoldDB" id="A0AAN7T5P7"/>
<reference evidence="2 3" key="1">
    <citation type="submission" date="2023-08" db="EMBL/GenBank/DDBJ databases">
        <title>Black Yeasts Isolated from many extreme environments.</title>
        <authorList>
            <person name="Coleine C."/>
            <person name="Stajich J.E."/>
            <person name="Selbmann L."/>
        </authorList>
    </citation>
    <scope>NUCLEOTIDE SEQUENCE [LARGE SCALE GENOMIC DNA]</scope>
    <source>
        <strain evidence="2 3">CCFEE 5910</strain>
    </source>
</reference>
<gene>
    <name evidence="2" type="ORF">LTR05_000768</name>
</gene>
<organism evidence="2 3">
    <name type="scientific">Lithohypha guttulata</name>
    <dbReference type="NCBI Taxonomy" id="1690604"/>
    <lineage>
        <taxon>Eukaryota</taxon>
        <taxon>Fungi</taxon>
        <taxon>Dikarya</taxon>
        <taxon>Ascomycota</taxon>
        <taxon>Pezizomycotina</taxon>
        <taxon>Eurotiomycetes</taxon>
        <taxon>Chaetothyriomycetidae</taxon>
        <taxon>Chaetothyriales</taxon>
        <taxon>Trichomeriaceae</taxon>
        <taxon>Lithohypha</taxon>
    </lineage>
</organism>
<sequence>MCGHNRRKAYATKCGADNRRGYGTLSHSGDISAIVGALDEMKIKSTARPYHQAPTTTKAARSSSQKNGVLYATDVDSKQARAQQQNDLTSEQLPSYDEVVGSQNVPSSQTTPAVVALPSSKNESILTRLDEFRFDLEQYKTGARGGKWVVKRAAKGLAKELYYQEIEQRRGMKGYLQCGERKQVRRDLKPVKQMLNDAVWEARRERRGW</sequence>
<feature type="compositionally biased region" description="Polar residues" evidence="1">
    <location>
        <begin position="53"/>
        <end position="66"/>
    </location>
</feature>
<keyword evidence="3" id="KW-1185">Reference proteome</keyword>
<evidence type="ECO:0000256" key="1">
    <source>
        <dbReference type="SAM" id="MobiDB-lite"/>
    </source>
</evidence>
<feature type="region of interest" description="Disordered" evidence="1">
    <location>
        <begin position="47"/>
        <end position="66"/>
    </location>
</feature>
<dbReference type="EMBL" id="JAVRRJ010000001">
    <property type="protein sequence ID" value="KAK5090593.1"/>
    <property type="molecule type" value="Genomic_DNA"/>
</dbReference>
<evidence type="ECO:0000313" key="2">
    <source>
        <dbReference type="EMBL" id="KAK5090593.1"/>
    </source>
</evidence>
<name>A0AAN7T5P7_9EURO</name>
<evidence type="ECO:0000313" key="3">
    <source>
        <dbReference type="Proteomes" id="UP001309876"/>
    </source>
</evidence>
<accession>A0AAN7T5P7</accession>
<comment type="caution">
    <text evidence="2">The sequence shown here is derived from an EMBL/GenBank/DDBJ whole genome shotgun (WGS) entry which is preliminary data.</text>
</comment>
<proteinExistence type="predicted"/>
<protein>
    <submittedName>
        <fullName evidence="2">Uncharacterized protein</fullName>
    </submittedName>
</protein>